<reference evidence="3" key="1">
    <citation type="submission" date="2016-06" db="EMBL/GenBank/DDBJ databases">
        <authorList>
            <person name="Varghese N."/>
            <person name="Submissions Spin"/>
        </authorList>
    </citation>
    <scope>NUCLEOTIDE SEQUENCE [LARGE SCALE GENOMIC DNA]</scope>
    <source>
        <strain evidence="3">DSM 45160</strain>
    </source>
</reference>
<proteinExistence type="predicted"/>
<keyword evidence="1" id="KW-0472">Membrane</keyword>
<dbReference type="RefSeq" id="WP_231924449.1">
    <property type="nucleotide sequence ID" value="NZ_LT607409.1"/>
</dbReference>
<feature type="transmembrane region" description="Helical" evidence="1">
    <location>
        <begin position="51"/>
        <end position="67"/>
    </location>
</feature>
<evidence type="ECO:0000313" key="3">
    <source>
        <dbReference type="Proteomes" id="UP000198224"/>
    </source>
</evidence>
<evidence type="ECO:0000313" key="2">
    <source>
        <dbReference type="EMBL" id="SCE73679.1"/>
    </source>
</evidence>
<name>A0A1C4UPN2_9ACTN</name>
<accession>A0A1C4UPN2</accession>
<dbReference type="EMBL" id="LT607409">
    <property type="protein sequence ID" value="SCE73679.1"/>
    <property type="molecule type" value="Genomic_DNA"/>
</dbReference>
<evidence type="ECO:0000256" key="1">
    <source>
        <dbReference type="SAM" id="Phobius"/>
    </source>
</evidence>
<dbReference type="AlphaFoldDB" id="A0A1C4UPN2"/>
<dbReference type="Proteomes" id="UP000198224">
    <property type="component" value="Chromosome I"/>
</dbReference>
<protein>
    <submittedName>
        <fullName evidence="2">Uncharacterized protein</fullName>
    </submittedName>
</protein>
<keyword evidence="3" id="KW-1185">Reference proteome</keyword>
<keyword evidence="1" id="KW-1133">Transmembrane helix</keyword>
<organism evidence="2 3">
    <name type="scientific">Micromonospora chokoriensis</name>
    <dbReference type="NCBI Taxonomy" id="356851"/>
    <lineage>
        <taxon>Bacteria</taxon>
        <taxon>Bacillati</taxon>
        <taxon>Actinomycetota</taxon>
        <taxon>Actinomycetes</taxon>
        <taxon>Micromonosporales</taxon>
        <taxon>Micromonosporaceae</taxon>
        <taxon>Micromonospora</taxon>
    </lineage>
</organism>
<keyword evidence="1" id="KW-0812">Transmembrane</keyword>
<gene>
    <name evidence="2" type="ORF">GA0070612_0632</name>
</gene>
<sequence>MELGDVRLAAFLGAALGTLDWDAVLLGAVLPYLFAAPAALTRLVRGQHSIAFGPYLVGGALAAFLLAA</sequence>